<reference evidence="1 2" key="1">
    <citation type="submission" date="2020-12" db="EMBL/GenBank/DDBJ databases">
        <title>A novel species.</title>
        <authorList>
            <person name="Li K."/>
        </authorList>
    </citation>
    <scope>NUCLEOTIDE SEQUENCE [LARGE SCALE GENOMIC DNA]</scope>
    <source>
        <strain evidence="1 2">ZYC-3</strain>
    </source>
</reference>
<keyword evidence="2" id="KW-1185">Reference proteome</keyword>
<proteinExistence type="predicted"/>
<dbReference type="AlphaFoldDB" id="A0A7T7KWK9"/>
<protein>
    <submittedName>
        <fullName evidence="1">Uncharacterized protein</fullName>
    </submittedName>
</protein>
<gene>
    <name evidence="1" type="ORF">JEQ17_18365</name>
</gene>
<name>A0A7T7KWK9_9ACTN</name>
<accession>A0A7T7KWK9</accession>
<evidence type="ECO:0000313" key="1">
    <source>
        <dbReference type="EMBL" id="QQM41241.1"/>
    </source>
</evidence>
<dbReference type="EMBL" id="CP066831">
    <property type="protein sequence ID" value="QQM41241.1"/>
    <property type="molecule type" value="Genomic_DNA"/>
</dbReference>
<evidence type="ECO:0000313" key="2">
    <source>
        <dbReference type="Proteomes" id="UP000595636"/>
    </source>
</evidence>
<dbReference type="KEGG" id="slf:JEQ17_18365"/>
<sequence length="106" mass="11416">MTTHAMTLPGHPDIHDPRSTDCRGTDCHLVVGPAIAGDTASAWHAALEGGAEAMDTYLKTYNSQFKGKHEEHCEFSDLPPSIHVACHGSYEALVEELNSANDALNE</sequence>
<organism evidence="1 2">
    <name type="scientific">Streptomyces liliifuscus</name>
    <dbReference type="NCBI Taxonomy" id="2797636"/>
    <lineage>
        <taxon>Bacteria</taxon>
        <taxon>Bacillati</taxon>
        <taxon>Actinomycetota</taxon>
        <taxon>Actinomycetes</taxon>
        <taxon>Kitasatosporales</taxon>
        <taxon>Streptomycetaceae</taxon>
        <taxon>Streptomyces</taxon>
    </lineage>
</organism>
<dbReference type="RefSeq" id="WP_200396258.1">
    <property type="nucleotide sequence ID" value="NZ_CP066831.1"/>
</dbReference>
<dbReference type="Proteomes" id="UP000595636">
    <property type="component" value="Chromosome"/>
</dbReference>